<sequence>MDRFLIIIWLNYSLDNTYYLLACKDMCINNEIKGNMSIWRIDLMTEIEIPGRNDKLKIPGIHVLRKEDVDGLPINWDDFFQLSHLNMSYDKPINIKLKIKSPKKNNNPSKRVKVDYTFMYDCLEILLNTLKPKKRFRTMILSKSNVVHLQWLIGHCNIVIELRC</sequence>
<dbReference type="AlphaFoldDB" id="A0A644YA07"/>
<protein>
    <submittedName>
        <fullName evidence="1">Uncharacterized protein</fullName>
    </submittedName>
</protein>
<name>A0A644YA07_9ZZZZ</name>
<proteinExistence type="predicted"/>
<reference evidence="1" key="1">
    <citation type="submission" date="2019-08" db="EMBL/GenBank/DDBJ databases">
        <authorList>
            <person name="Kucharzyk K."/>
            <person name="Murdoch R.W."/>
            <person name="Higgins S."/>
            <person name="Loffler F."/>
        </authorList>
    </citation>
    <scope>NUCLEOTIDE SEQUENCE</scope>
</reference>
<gene>
    <name evidence="1" type="ORF">SDC9_71811</name>
</gene>
<comment type="caution">
    <text evidence="1">The sequence shown here is derived from an EMBL/GenBank/DDBJ whole genome shotgun (WGS) entry which is preliminary data.</text>
</comment>
<organism evidence="1">
    <name type="scientific">bioreactor metagenome</name>
    <dbReference type="NCBI Taxonomy" id="1076179"/>
    <lineage>
        <taxon>unclassified sequences</taxon>
        <taxon>metagenomes</taxon>
        <taxon>ecological metagenomes</taxon>
    </lineage>
</organism>
<evidence type="ECO:0000313" key="1">
    <source>
        <dbReference type="EMBL" id="MPM25320.1"/>
    </source>
</evidence>
<accession>A0A644YA07</accession>
<dbReference type="EMBL" id="VSSQ01004469">
    <property type="protein sequence ID" value="MPM25320.1"/>
    <property type="molecule type" value="Genomic_DNA"/>
</dbReference>